<dbReference type="AlphaFoldDB" id="D3PF94"/>
<evidence type="ECO:0000256" key="1">
    <source>
        <dbReference type="SAM" id="Coils"/>
    </source>
</evidence>
<evidence type="ECO:0000313" key="3">
    <source>
        <dbReference type="Proteomes" id="UP000001520"/>
    </source>
</evidence>
<proteinExistence type="predicted"/>
<accession>D3PF94</accession>
<gene>
    <name evidence="2" type="ordered locus">DEFDS_P266</name>
</gene>
<feature type="coiled-coil region" evidence="1">
    <location>
        <begin position="40"/>
        <end position="67"/>
    </location>
</feature>
<sequence>MRSNKQINYYFVALNILSNINYMLESYKTINKNEIEPIFNLYTENNFDTLQKQMDSLKKELINEDSKLLINTLVNSLGYLSSALTKIIEINKESLLKHTQHSIALFTLLKDTINEENNIKQLYDLIGFYIYNNPELLTIYDKKEGIEQPIPKSKIRTDINIRPKTEMNTKLKETFFNTNTDFLISISSNPILKDLDKFVKINYPEQSFDINNFTHFINKNKEKILNYYVKNSYDRLNTFIIDLNLINLLEFLYENSIAYPKVFKVNNFDHIVYTSKIVDYKNLIYYVLDYLGENNLIEDINNIINLLTQNPNNKFEMTAFDIKESIEGINEIDYKHKVIQTSSDSFKIHTENIFLDEISEDFSNGDTIHINKALAISIYDFVKTFSGKYAILNQLVEKLPDDINKLNAEQITMLLNDFVDIVLSSNITLHMYYTNDFLTSFITKLNEDMNNTKSGLTINHLSDILSKNLINHFIFIANYLEQKYAIDQIPLGFKNTFLKNINQLDNIMAEKYTKRVLNDTKNQINQSNIIGDVKPNDEPRGD</sequence>
<dbReference type="RefSeq" id="WP_013009098.1">
    <property type="nucleotide sequence ID" value="NC_013940.1"/>
</dbReference>
<geneLocation type="plasmid" evidence="2 3">
    <name>megaplasmid pDF308</name>
</geneLocation>
<reference evidence="2 3" key="1">
    <citation type="journal article" date="2010" name="DNA Res.">
        <title>Bacterial lifestyle in a deep-sea hydrothermal vent chimney revealed by the genome sequence of the thermophilic bacterium Deferribacter desulfuricans SSM1.</title>
        <authorList>
            <person name="Takaki Y."/>
            <person name="Shimamura S."/>
            <person name="Nakagawa S."/>
            <person name="Fukuhara Y."/>
            <person name="Horikawa H."/>
            <person name="Ankai A."/>
            <person name="Harada T."/>
            <person name="Hosoyama A."/>
            <person name="Oguchi A."/>
            <person name="Fukui S."/>
            <person name="Fujita N."/>
            <person name="Takami H."/>
            <person name="Takai K."/>
        </authorList>
    </citation>
    <scope>NUCLEOTIDE SEQUENCE [LARGE SCALE GENOMIC DNA]</scope>
    <source>
        <strain evidence="3">DSM 14783 / JCM 11476 / NBRC 101012 / SSM1</strain>
        <plasmid evidence="3">Plasmid megaplasmid pDF308</plasmid>
    </source>
</reference>
<evidence type="ECO:0000313" key="2">
    <source>
        <dbReference type="EMBL" id="BAI81886.1"/>
    </source>
</evidence>
<keyword evidence="2" id="KW-0614">Plasmid</keyword>
<protein>
    <submittedName>
        <fullName evidence="2">Uncharacterized protein</fullName>
    </submittedName>
</protein>
<keyword evidence="3" id="KW-1185">Reference proteome</keyword>
<name>D3PF94_DEFDS</name>
<organism evidence="2 3">
    <name type="scientific">Deferribacter desulfuricans (strain DSM 14783 / JCM 11476 / NBRC 101012 / SSM1)</name>
    <dbReference type="NCBI Taxonomy" id="639282"/>
    <lineage>
        <taxon>Bacteria</taxon>
        <taxon>Pseudomonadati</taxon>
        <taxon>Deferribacterota</taxon>
        <taxon>Deferribacteres</taxon>
        <taxon>Deferribacterales</taxon>
        <taxon>Deferribacteraceae</taxon>
        <taxon>Deferribacter</taxon>
    </lineage>
</organism>
<dbReference type="EMBL" id="AP011530">
    <property type="protein sequence ID" value="BAI81886.1"/>
    <property type="molecule type" value="Genomic_DNA"/>
</dbReference>
<keyword evidence="1" id="KW-0175">Coiled coil</keyword>
<dbReference type="Proteomes" id="UP000001520">
    <property type="component" value="Plasmid megaplasmid pDF308"/>
</dbReference>
<dbReference type="HOGENOM" id="CLU_502253_0_0_0"/>
<dbReference type="KEGG" id="ddf:DEFDS_P266"/>